<dbReference type="Pfam" id="PF00561">
    <property type="entry name" value="Abhydrolase_1"/>
    <property type="match status" value="1"/>
</dbReference>
<dbReference type="RefSeq" id="WP_099306802.1">
    <property type="nucleotide sequence ID" value="NZ_PDVP01000007.1"/>
</dbReference>
<evidence type="ECO:0000259" key="2">
    <source>
        <dbReference type="Pfam" id="PF00561"/>
    </source>
</evidence>
<name>A0A2G1QM60_9HYPH</name>
<dbReference type="OrthoDB" id="9804723at2"/>
<reference evidence="3 4" key="1">
    <citation type="submission" date="2017-10" db="EMBL/GenBank/DDBJ databases">
        <title>Sedimentibacterium mangrovi gen. nov., sp. nov., a novel member of family Phyllobacteriacea isolated from mangrove sediment.</title>
        <authorList>
            <person name="Liao H."/>
            <person name="Tian Y."/>
        </authorList>
    </citation>
    <scope>NUCLEOTIDE SEQUENCE [LARGE SCALE GENOMIC DNA]</scope>
    <source>
        <strain evidence="3 4">X9-2-2</strain>
    </source>
</reference>
<protein>
    <submittedName>
        <fullName evidence="3">Alpha/beta hydrolase</fullName>
    </submittedName>
</protein>
<dbReference type="PRINTS" id="PR00412">
    <property type="entry name" value="EPOXHYDRLASE"/>
</dbReference>
<keyword evidence="1 3" id="KW-0378">Hydrolase</keyword>
<comment type="caution">
    <text evidence="3">The sequence shown here is derived from an EMBL/GenBank/DDBJ whole genome shotgun (WGS) entry which is preliminary data.</text>
</comment>
<dbReference type="InterPro" id="IPR000073">
    <property type="entry name" value="AB_hydrolase_1"/>
</dbReference>
<evidence type="ECO:0000256" key="1">
    <source>
        <dbReference type="ARBA" id="ARBA00022801"/>
    </source>
</evidence>
<proteinExistence type="predicted"/>
<dbReference type="Proteomes" id="UP000221168">
    <property type="component" value="Unassembled WGS sequence"/>
</dbReference>
<accession>A0A2G1QM60</accession>
<dbReference type="SUPFAM" id="SSF53474">
    <property type="entry name" value="alpha/beta-Hydrolases"/>
    <property type="match status" value="1"/>
</dbReference>
<keyword evidence="4" id="KW-1185">Reference proteome</keyword>
<evidence type="ECO:0000313" key="3">
    <source>
        <dbReference type="EMBL" id="PHP66616.1"/>
    </source>
</evidence>
<dbReference type="InterPro" id="IPR000639">
    <property type="entry name" value="Epox_hydrolase-like"/>
</dbReference>
<sequence>MSIRFSQADLPAGRFHFAEAGEAGRPLLLCLHGFPESWLAYEAVMPLLAERFHVVAPDQRGFNRSPKPEGVEAYQARYLVADMFALADRLSPEQPITLTGHDWGSAVAYAMAFTRPERIARLIVANGVHPWCFQNAIVNDAGQRAASQYMTRLRAPDAAGLLAANDFEKLMNMMAGFSATGWLTPALQAAYNAQWREPGALEAMLNWYRGSPIVVPGLEETAVAAPLLAAPEDAMRVRMPHLVLWGQEDIALTPACLGGLERFAADLSIRPVDGASHWILHEQPQRVAAEILAFAAS</sequence>
<dbReference type="EMBL" id="PDVP01000007">
    <property type="protein sequence ID" value="PHP66616.1"/>
    <property type="molecule type" value="Genomic_DNA"/>
</dbReference>
<dbReference type="AlphaFoldDB" id="A0A2G1QM60"/>
<dbReference type="Gene3D" id="3.40.50.1820">
    <property type="entry name" value="alpha/beta hydrolase"/>
    <property type="match status" value="1"/>
</dbReference>
<feature type="domain" description="AB hydrolase-1" evidence="2">
    <location>
        <begin position="26"/>
        <end position="282"/>
    </location>
</feature>
<dbReference type="PANTHER" id="PTHR43329">
    <property type="entry name" value="EPOXIDE HYDROLASE"/>
    <property type="match status" value="1"/>
</dbReference>
<dbReference type="InterPro" id="IPR029058">
    <property type="entry name" value="AB_hydrolase_fold"/>
</dbReference>
<organism evidence="3 4">
    <name type="scientific">Zhengella mangrovi</name>
    <dbReference type="NCBI Taxonomy" id="1982044"/>
    <lineage>
        <taxon>Bacteria</taxon>
        <taxon>Pseudomonadati</taxon>
        <taxon>Pseudomonadota</taxon>
        <taxon>Alphaproteobacteria</taxon>
        <taxon>Hyphomicrobiales</taxon>
        <taxon>Notoacmeibacteraceae</taxon>
        <taxon>Zhengella</taxon>
    </lineage>
</organism>
<dbReference type="GO" id="GO:0016787">
    <property type="term" value="F:hydrolase activity"/>
    <property type="evidence" value="ECO:0007669"/>
    <property type="project" value="UniProtKB-KW"/>
</dbReference>
<evidence type="ECO:0000313" key="4">
    <source>
        <dbReference type="Proteomes" id="UP000221168"/>
    </source>
</evidence>
<gene>
    <name evidence="3" type="ORF">CSC94_13100</name>
</gene>
<dbReference type="PRINTS" id="PR00111">
    <property type="entry name" value="ABHYDROLASE"/>
</dbReference>